<evidence type="ECO:0000313" key="2">
    <source>
        <dbReference type="EMBL" id="MBA8826349.1"/>
    </source>
</evidence>
<feature type="transmembrane region" description="Helical" evidence="1">
    <location>
        <begin position="106"/>
        <end position="126"/>
    </location>
</feature>
<keyword evidence="1" id="KW-1133">Transmembrane helix</keyword>
<organism evidence="2 3">
    <name type="scientific">Halosaccharopolyspora lacisalsi</name>
    <dbReference type="NCBI Taxonomy" id="1000566"/>
    <lineage>
        <taxon>Bacteria</taxon>
        <taxon>Bacillati</taxon>
        <taxon>Actinomycetota</taxon>
        <taxon>Actinomycetes</taxon>
        <taxon>Pseudonocardiales</taxon>
        <taxon>Pseudonocardiaceae</taxon>
        <taxon>Halosaccharopolyspora</taxon>
    </lineage>
</organism>
<feature type="transmembrane region" description="Helical" evidence="1">
    <location>
        <begin position="80"/>
        <end position="100"/>
    </location>
</feature>
<dbReference type="AlphaFoldDB" id="A0A839E0A4"/>
<gene>
    <name evidence="2" type="ORF">FHX42_003725</name>
</gene>
<protein>
    <recommendedName>
        <fullName evidence="4">GPR1/FUN34/yaaH family protein</fullName>
    </recommendedName>
</protein>
<reference evidence="2 3" key="1">
    <citation type="submission" date="2020-07" db="EMBL/GenBank/DDBJ databases">
        <title>Sequencing the genomes of 1000 actinobacteria strains.</title>
        <authorList>
            <person name="Klenk H.-P."/>
        </authorList>
    </citation>
    <scope>NUCLEOTIDE SEQUENCE [LARGE SCALE GENOMIC DNA]</scope>
    <source>
        <strain evidence="2 3">DSM 45975</strain>
    </source>
</reference>
<feature type="transmembrane region" description="Helical" evidence="1">
    <location>
        <begin position="21"/>
        <end position="45"/>
    </location>
</feature>
<feature type="transmembrane region" description="Helical" evidence="1">
    <location>
        <begin position="51"/>
        <end position="73"/>
    </location>
</feature>
<comment type="caution">
    <text evidence="2">The sequence shown here is derived from an EMBL/GenBank/DDBJ whole genome shotgun (WGS) entry which is preliminary data.</text>
</comment>
<accession>A0A839E0A4</accession>
<evidence type="ECO:0008006" key="4">
    <source>
        <dbReference type="Google" id="ProtNLM"/>
    </source>
</evidence>
<dbReference type="RefSeq" id="WP_182545576.1">
    <property type="nucleotide sequence ID" value="NZ_JACGWZ010000005.1"/>
</dbReference>
<keyword evidence="1" id="KW-0812">Transmembrane</keyword>
<proteinExistence type="predicted"/>
<evidence type="ECO:0000313" key="3">
    <source>
        <dbReference type="Proteomes" id="UP000569329"/>
    </source>
</evidence>
<keyword evidence="1" id="KW-0472">Membrane</keyword>
<dbReference type="EMBL" id="JACGWZ010000005">
    <property type="protein sequence ID" value="MBA8826349.1"/>
    <property type="molecule type" value="Genomic_DNA"/>
</dbReference>
<keyword evidence="3" id="KW-1185">Reference proteome</keyword>
<evidence type="ECO:0000256" key="1">
    <source>
        <dbReference type="SAM" id="Phobius"/>
    </source>
</evidence>
<dbReference type="Proteomes" id="UP000569329">
    <property type="component" value="Unassembled WGS sequence"/>
</dbReference>
<name>A0A839E0A4_9PSEU</name>
<feature type="transmembrane region" description="Helical" evidence="1">
    <location>
        <begin position="157"/>
        <end position="183"/>
    </location>
</feature>
<sequence length="225" mass="23553">MASTSPQQSPGRIALRPYGNPLPLGFFSFGIGMVLLAGIAFQWIHGPDVRVAGILMAAFVFPLELLAAILAFLARDTGAAGALGLFATSWVALGLFHVVFPDERTSFAVGLFLAAFAITLIPLAIAASLGKRLIALVLSVSAIRAGLAAALQLGAPYAVGVAGGVAALLLFVLSLYAGTAFLIEDVRQRTVLPVFRGGSARRALDSELADQFRRLPQEPGVRQQL</sequence>